<evidence type="ECO:0000259" key="2">
    <source>
        <dbReference type="SMART" id="SM00568"/>
    </source>
</evidence>
<organism evidence="3 4">
    <name type="scientific">Rhynchospora pubera</name>
    <dbReference type="NCBI Taxonomy" id="906938"/>
    <lineage>
        <taxon>Eukaryota</taxon>
        <taxon>Viridiplantae</taxon>
        <taxon>Streptophyta</taxon>
        <taxon>Embryophyta</taxon>
        <taxon>Tracheophyta</taxon>
        <taxon>Spermatophyta</taxon>
        <taxon>Magnoliopsida</taxon>
        <taxon>Liliopsida</taxon>
        <taxon>Poales</taxon>
        <taxon>Cyperaceae</taxon>
        <taxon>Cyperoideae</taxon>
        <taxon>Rhynchosporeae</taxon>
        <taxon>Rhynchospora</taxon>
    </lineage>
</organism>
<protein>
    <submittedName>
        <fullName evidence="3">GRAM domain family protein</fullName>
    </submittedName>
</protein>
<dbReference type="InterPro" id="IPR011993">
    <property type="entry name" value="PH-like_dom_sf"/>
</dbReference>
<evidence type="ECO:0000256" key="1">
    <source>
        <dbReference type="ARBA" id="ARBA00009414"/>
    </source>
</evidence>
<dbReference type="InterPro" id="IPR037848">
    <property type="entry name" value="GEM-like"/>
</dbReference>
<dbReference type="InterPro" id="IPR004182">
    <property type="entry name" value="GRAM"/>
</dbReference>
<comment type="caution">
    <text evidence="3">The sequence shown here is derived from an EMBL/GenBank/DDBJ whole genome shotgun (WGS) entry which is preliminary data.</text>
</comment>
<dbReference type="Pfam" id="PF02893">
    <property type="entry name" value="GRAM"/>
    <property type="match status" value="1"/>
</dbReference>
<sequence length="214" mass="24650">MKNFCHCQVIGIIGSSKTYAEEELPSVSHSDCEPTDSIKATEHSMTNWMKKFRKGSDNLYPGKVIMSSKNVSEAIKRTLCQSKRIFQSGRIEKFLRKSFSLSEEERLLEAYQCSLFTTAGPIRGRLFITSERMAFHSNKSLKLRTYNGEVTKFPYKVSIPLGKIKKTTPSENLNKPEEKHLQIVTEDGFEFWFMGFNNFKRSFVSLFLTISEKQ</sequence>
<comment type="similarity">
    <text evidence="1">Belongs to the GEM family.</text>
</comment>
<evidence type="ECO:0000313" key="3">
    <source>
        <dbReference type="EMBL" id="KAJ4746936.1"/>
    </source>
</evidence>
<dbReference type="AlphaFoldDB" id="A0AAV8BWJ5"/>
<accession>A0AAV8BWJ5</accession>
<dbReference type="Proteomes" id="UP001140206">
    <property type="component" value="Chromosome 5"/>
</dbReference>
<dbReference type="PANTHER" id="PTHR31969">
    <property type="entry name" value="GEM-LIKE PROTEIN 2"/>
    <property type="match status" value="1"/>
</dbReference>
<feature type="domain" description="GRAM" evidence="2">
    <location>
        <begin position="93"/>
        <end position="171"/>
    </location>
</feature>
<dbReference type="SMART" id="SM00568">
    <property type="entry name" value="GRAM"/>
    <property type="match status" value="1"/>
</dbReference>
<gene>
    <name evidence="3" type="ORF">LUZ62_081341</name>
</gene>
<reference evidence="3" key="1">
    <citation type="submission" date="2022-08" db="EMBL/GenBank/DDBJ databases">
        <authorList>
            <person name="Marques A."/>
        </authorList>
    </citation>
    <scope>NUCLEOTIDE SEQUENCE</scope>
    <source>
        <strain evidence="3">RhyPub2mFocal</strain>
        <tissue evidence="3">Leaves</tissue>
    </source>
</reference>
<name>A0AAV8BWJ5_9POAL</name>
<proteinExistence type="inferred from homology"/>
<dbReference type="EMBL" id="JAMFTS010000005">
    <property type="protein sequence ID" value="KAJ4746936.1"/>
    <property type="molecule type" value="Genomic_DNA"/>
</dbReference>
<evidence type="ECO:0000313" key="4">
    <source>
        <dbReference type="Proteomes" id="UP001140206"/>
    </source>
</evidence>
<keyword evidence="4" id="KW-1185">Reference proteome</keyword>
<dbReference type="Gene3D" id="2.30.29.30">
    <property type="entry name" value="Pleckstrin-homology domain (PH domain)/Phosphotyrosine-binding domain (PTB)"/>
    <property type="match status" value="1"/>
</dbReference>